<sequence>MVTPYQALPHPNNPPITTNDNTNNNPGRMINAPKLPMRPDATTAEDLKNADVIRVYTMKDVLNGRGQGVQRHPGNVKYRTLVFVNKTLYAKCPRNDKIKISRGIVAAVRQTGGRFLDLDERTNIYTDIGDKKATEKTSQALREGQTKIRKDTYENKDTTMPAMLPVPPVNAEGKWEISGEGYLEYSVKVLEELYKAEDNMTPEMQLRPAPHSVATQLGLQKRKKPDQAAPAIVSSEMPGLPPIVSAPDVSSAQRHMAAVYDQFEGMVTVQQQQQQQQQVTTHPNMPPPPNLPRTTVSSSESPMRDTMSSQLTDISRLSLSQLLQLSANGERGTEDNKLLADLTELVRRSNSELMQAHLGDRDSSSRFTGLSQESLPNPNQEEGTARTTESSNTRLMERDTLLSFDGRPSTVHSGQHDSAMASSDRMSTMSGMDVDNDEANDVAEMLLRLSRDSDKKSGDAMEM</sequence>
<evidence type="ECO:0000313" key="3">
    <source>
        <dbReference type="EMBL" id="CAD9570859.1"/>
    </source>
</evidence>
<feature type="compositionally biased region" description="Polar residues" evidence="1">
    <location>
        <begin position="293"/>
        <end position="306"/>
    </location>
</feature>
<gene>
    <name evidence="3" type="ORF">SMAR0320_LOCUS491</name>
</gene>
<name>A0A7S2KCH7_9STRA</name>
<proteinExistence type="predicted"/>
<accession>A0A7S2KCH7</accession>
<feature type="compositionally biased region" description="Low complexity" evidence="1">
    <location>
        <begin position="272"/>
        <end position="283"/>
    </location>
</feature>
<dbReference type="AlphaFoldDB" id="A0A7S2KCH7"/>
<feature type="region of interest" description="Disordered" evidence="1">
    <location>
        <begin position="272"/>
        <end position="306"/>
    </location>
</feature>
<dbReference type="EMBL" id="HBGZ01000642">
    <property type="protein sequence ID" value="CAD9570859.1"/>
    <property type="molecule type" value="Transcribed_RNA"/>
</dbReference>
<organism evidence="3">
    <name type="scientific">Skeletonema marinoi</name>
    <dbReference type="NCBI Taxonomy" id="267567"/>
    <lineage>
        <taxon>Eukaryota</taxon>
        <taxon>Sar</taxon>
        <taxon>Stramenopiles</taxon>
        <taxon>Ochrophyta</taxon>
        <taxon>Bacillariophyta</taxon>
        <taxon>Coscinodiscophyceae</taxon>
        <taxon>Thalassiosirophycidae</taxon>
        <taxon>Thalassiosirales</taxon>
        <taxon>Skeletonemataceae</taxon>
        <taxon>Skeletonema</taxon>
        <taxon>Skeletonema marinoi-dohrnii complex</taxon>
    </lineage>
</organism>
<feature type="region of interest" description="Disordered" evidence="1">
    <location>
        <begin position="1"/>
        <end position="38"/>
    </location>
</feature>
<dbReference type="InterPro" id="IPR049227">
    <property type="entry name" value="DUF6824"/>
</dbReference>
<feature type="region of interest" description="Disordered" evidence="1">
    <location>
        <begin position="355"/>
        <end position="435"/>
    </location>
</feature>
<evidence type="ECO:0000259" key="2">
    <source>
        <dbReference type="Pfam" id="PF20710"/>
    </source>
</evidence>
<feature type="compositionally biased region" description="Polar residues" evidence="1">
    <location>
        <begin position="365"/>
        <end position="394"/>
    </location>
</feature>
<feature type="compositionally biased region" description="Low complexity" evidence="1">
    <location>
        <begin position="15"/>
        <end position="26"/>
    </location>
</feature>
<dbReference type="Pfam" id="PF20710">
    <property type="entry name" value="DUF6824"/>
    <property type="match status" value="1"/>
</dbReference>
<reference evidence="3" key="1">
    <citation type="submission" date="2021-01" db="EMBL/GenBank/DDBJ databases">
        <authorList>
            <person name="Corre E."/>
            <person name="Pelletier E."/>
            <person name="Niang G."/>
            <person name="Scheremetjew M."/>
            <person name="Finn R."/>
            <person name="Kale V."/>
            <person name="Holt S."/>
            <person name="Cochrane G."/>
            <person name="Meng A."/>
            <person name="Brown T."/>
            <person name="Cohen L."/>
        </authorList>
    </citation>
    <scope>NUCLEOTIDE SEQUENCE</scope>
    <source>
        <strain evidence="3">SM1012Den-03</strain>
    </source>
</reference>
<feature type="domain" description="DUF6824" evidence="2">
    <location>
        <begin position="60"/>
        <end position="143"/>
    </location>
</feature>
<evidence type="ECO:0000256" key="1">
    <source>
        <dbReference type="SAM" id="MobiDB-lite"/>
    </source>
</evidence>
<feature type="compositionally biased region" description="Polar residues" evidence="1">
    <location>
        <begin position="420"/>
        <end position="430"/>
    </location>
</feature>
<protein>
    <recommendedName>
        <fullName evidence="2">DUF6824 domain-containing protein</fullName>
    </recommendedName>
</protein>